<dbReference type="InterPro" id="IPR023214">
    <property type="entry name" value="HAD_sf"/>
</dbReference>
<organism evidence="1 2">
    <name type="scientific">Karstenula rhodostoma CBS 690.94</name>
    <dbReference type="NCBI Taxonomy" id="1392251"/>
    <lineage>
        <taxon>Eukaryota</taxon>
        <taxon>Fungi</taxon>
        <taxon>Dikarya</taxon>
        <taxon>Ascomycota</taxon>
        <taxon>Pezizomycotina</taxon>
        <taxon>Dothideomycetes</taxon>
        <taxon>Pleosporomycetidae</taxon>
        <taxon>Pleosporales</taxon>
        <taxon>Massarineae</taxon>
        <taxon>Didymosphaeriaceae</taxon>
        <taxon>Karstenula</taxon>
    </lineage>
</organism>
<dbReference type="InterPro" id="IPR051806">
    <property type="entry name" value="HAD-like_SPP"/>
</dbReference>
<keyword evidence="2" id="KW-1185">Reference proteome</keyword>
<dbReference type="PRINTS" id="PR00413">
    <property type="entry name" value="HADHALOGNASE"/>
</dbReference>
<dbReference type="InterPro" id="IPR023198">
    <property type="entry name" value="PGP-like_dom2"/>
</dbReference>
<protein>
    <submittedName>
        <fullName evidence="1">HAD-like protein</fullName>
    </submittedName>
</protein>
<dbReference type="SFLD" id="SFLDG01129">
    <property type="entry name" value="C1.5:_HAD__Beta-PGM__Phosphata"/>
    <property type="match status" value="1"/>
</dbReference>
<dbReference type="Proteomes" id="UP000799764">
    <property type="component" value="Unassembled WGS sequence"/>
</dbReference>
<dbReference type="SUPFAM" id="SSF56784">
    <property type="entry name" value="HAD-like"/>
    <property type="match status" value="1"/>
</dbReference>
<dbReference type="PANTHER" id="PTHR43481:SF4">
    <property type="entry name" value="GLYCEROL-1-PHOSPHATE PHOSPHOHYDROLASE 1-RELATED"/>
    <property type="match status" value="1"/>
</dbReference>
<dbReference type="CDD" id="cd07527">
    <property type="entry name" value="HAD_ScGPP-like"/>
    <property type="match status" value="1"/>
</dbReference>
<dbReference type="InterPro" id="IPR006439">
    <property type="entry name" value="HAD-SF_hydro_IA"/>
</dbReference>
<dbReference type="Gene3D" id="3.40.50.1000">
    <property type="entry name" value="HAD superfamily/HAD-like"/>
    <property type="match status" value="1"/>
</dbReference>
<dbReference type="GO" id="GO:0050308">
    <property type="term" value="F:sugar-phosphatase activity"/>
    <property type="evidence" value="ECO:0007669"/>
    <property type="project" value="TreeGrafter"/>
</dbReference>
<dbReference type="OrthoDB" id="40579at2759"/>
<dbReference type="EMBL" id="MU001496">
    <property type="protein sequence ID" value="KAF2447921.1"/>
    <property type="molecule type" value="Genomic_DNA"/>
</dbReference>
<dbReference type="SFLD" id="SFLDG01135">
    <property type="entry name" value="C1.5.6:_HAD__Beta-PGM__Phospha"/>
    <property type="match status" value="1"/>
</dbReference>
<dbReference type="AlphaFoldDB" id="A0A9P4UEX4"/>
<gene>
    <name evidence="1" type="ORF">P171DRAFT_518940</name>
</gene>
<comment type="caution">
    <text evidence="1">The sequence shown here is derived from an EMBL/GenBank/DDBJ whole genome shotgun (WGS) entry which is preliminary data.</text>
</comment>
<reference evidence="1" key="1">
    <citation type="journal article" date="2020" name="Stud. Mycol.">
        <title>101 Dothideomycetes genomes: a test case for predicting lifestyles and emergence of pathogens.</title>
        <authorList>
            <person name="Haridas S."/>
            <person name="Albert R."/>
            <person name="Binder M."/>
            <person name="Bloem J."/>
            <person name="Labutti K."/>
            <person name="Salamov A."/>
            <person name="Andreopoulos B."/>
            <person name="Baker S."/>
            <person name="Barry K."/>
            <person name="Bills G."/>
            <person name="Bluhm B."/>
            <person name="Cannon C."/>
            <person name="Castanera R."/>
            <person name="Culley D."/>
            <person name="Daum C."/>
            <person name="Ezra D."/>
            <person name="Gonzalez J."/>
            <person name="Henrissat B."/>
            <person name="Kuo A."/>
            <person name="Liang C."/>
            <person name="Lipzen A."/>
            <person name="Lutzoni F."/>
            <person name="Magnuson J."/>
            <person name="Mondo S."/>
            <person name="Nolan M."/>
            <person name="Ohm R."/>
            <person name="Pangilinan J."/>
            <person name="Park H.-J."/>
            <person name="Ramirez L."/>
            <person name="Alfaro M."/>
            <person name="Sun H."/>
            <person name="Tritt A."/>
            <person name="Yoshinaga Y."/>
            <person name="Zwiers L.-H."/>
            <person name="Turgeon B."/>
            <person name="Goodwin S."/>
            <person name="Spatafora J."/>
            <person name="Crous P."/>
            <person name="Grigoriev I."/>
        </authorList>
    </citation>
    <scope>NUCLEOTIDE SEQUENCE</scope>
    <source>
        <strain evidence="1">CBS 690.94</strain>
    </source>
</reference>
<accession>A0A9P4UEX4</accession>
<proteinExistence type="predicted"/>
<dbReference type="Pfam" id="PF13419">
    <property type="entry name" value="HAD_2"/>
    <property type="match status" value="1"/>
</dbReference>
<name>A0A9P4UEX4_9PLEO</name>
<dbReference type="SFLD" id="SFLDS00003">
    <property type="entry name" value="Haloacid_Dehalogenase"/>
    <property type="match status" value="1"/>
</dbReference>
<dbReference type="Gene3D" id="1.10.150.240">
    <property type="entry name" value="Putative phosphatase, domain 2"/>
    <property type="match status" value="1"/>
</dbReference>
<dbReference type="PANTHER" id="PTHR43481">
    <property type="entry name" value="FRUCTOSE-1-PHOSPHATE PHOSPHATASE"/>
    <property type="match status" value="1"/>
</dbReference>
<dbReference type="InterPro" id="IPR036412">
    <property type="entry name" value="HAD-like_sf"/>
</dbReference>
<evidence type="ECO:0000313" key="1">
    <source>
        <dbReference type="EMBL" id="KAF2447921.1"/>
    </source>
</evidence>
<evidence type="ECO:0000313" key="2">
    <source>
        <dbReference type="Proteomes" id="UP000799764"/>
    </source>
</evidence>
<dbReference type="InterPro" id="IPR041492">
    <property type="entry name" value="HAD_2"/>
</dbReference>
<sequence>MTVPESVEPSFSGPPKTITSNGMLFDMDGTIIDSTEAVVKHWQAIGKEIGVDPKVILATSHGRRSIDVLKIYEPKLATWDYIGEKEGRVPIEFGADAVEIPGSRAFLEELEKQSIPWAIVTSGTRPLVSGWLDVMKLAHPKNLITAEDVDNGKPDPACYLLGRKKLALSEEQPSIIVFEDAPAGIKSGKAAGFTVVALHTTHTLEQLKEAGADFIVRDMRSVSLKSWTKTTGEAQLEIVNALVW</sequence>
<dbReference type="NCBIfam" id="TIGR01509">
    <property type="entry name" value="HAD-SF-IA-v3"/>
    <property type="match status" value="1"/>
</dbReference>